<gene>
    <name evidence="1" type="ORF">B0H17DRAFT_1333384</name>
</gene>
<dbReference type="Proteomes" id="UP001221757">
    <property type="component" value="Unassembled WGS sequence"/>
</dbReference>
<evidence type="ECO:0000313" key="2">
    <source>
        <dbReference type="Proteomes" id="UP001221757"/>
    </source>
</evidence>
<protein>
    <recommendedName>
        <fullName evidence="3">F-box domain-containing protein</fullName>
    </recommendedName>
</protein>
<reference evidence="1" key="1">
    <citation type="submission" date="2023-03" db="EMBL/GenBank/DDBJ databases">
        <title>Massive genome expansion in bonnet fungi (Mycena s.s.) driven by repeated elements and novel gene families across ecological guilds.</title>
        <authorList>
            <consortium name="Lawrence Berkeley National Laboratory"/>
            <person name="Harder C.B."/>
            <person name="Miyauchi S."/>
            <person name="Viragh M."/>
            <person name="Kuo A."/>
            <person name="Thoen E."/>
            <person name="Andreopoulos B."/>
            <person name="Lu D."/>
            <person name="Skrede I."/>
            <person name="Drula E."/>
            <person name="Henrissat B."/>
            <person name="Morin E."/>
            <person name="Kohler A."/>
            <person name="Barry K."/>
            <person name="LaButti K."/>
            <person name="Morin E."/>
            <person name="Salamov A."/>
            <person name="Lipzen A."/>
            <person name="Mereny Z."/>
            <person name="Hegedus B."/>
            <person name="Baldrian P."/>
            <person name="Stursova M."/>
            <person name="Weitz H."/>
            <person name="Taylor A."/>
            <person name="Grigoriev I.V."/>
            <person name="Nagy L.G."/>
            <person name="Martin F."/>
            <person name="Kauserud H."/>
        </authorList>
    </citation>
    <scope>NUCLEOTIDE SEQUENCE</scope>
    <source>
        <strain evidence="1">CBHHK067</strain>
    </source>
</reference>
<sequence length="150" mass="16689">MISYSPVFAAAVQIETLEIDISLLSTISLPAFLRGLPHTLRVLKIVPASSPIFHPIPRLPHSLVPGIEALAIDSFCPISDKALLRFIQSRTLKRVAMHFAREMQLDVRAELQPRMQESGFHLELIYAPPPVLQSSPWDGLSDAWDVVQDA</sequence>
<comment type="caution">
    <text evidence="1">The sequence shown here is derived from an EMBL/GenBank/DDBJ whole genome shotgun (WGS) entry which is preliminary data.</text>
</comment>
<name>A0AAD7D7B6_MYCRO</name>
<dbReference type="AlphaFoldDB" id="A0AAD7D7B6"/>
<proteinExistence type="predicted"/>
<organism evidence="1 2">
    <name type="scientific">Mycena rosella</name>
    <name type="common">Pink bonnet</name>
    <name type="synonym">Agaricus rosellus</name>
    <dbReference type="NCBI Taxonomy" id="1033263"/>
    <lineage>
        <taxon>Eukaryota</taxon>
        <taxon>Fungi</taxon>
        <taxon>Dikarya</taxon>
        <taxon>Basidiomycota</taxon>
        <taxon>Agaricomycotina</taxon>
        <taxon>Agaricomycetes</taxon>
        <taxon>Agaricomycetidae</taxon>
        <taxon>Agaricales</taxon>
        <taxon>Marasmiineae</taxon>
        <taxon>Mycenaceae</taxon>
        <taxon>Mycena</taxon>
    </lineage>
</organism>
<keyword evidence="2" id="KW-1185">Reference proteome</keyword>
<evidence type="ECO:0008006" key="3">
    <source>
        <dbReference type="Google" id="ProtNLM"/>
    </source>
</evidence>
<dbReference type="EMBL" id="JARKIE010000111">
    <property type="protein sequence ID" value="KAJ7683085.1"/>
    <property type="molecule type" value="Genomic_DNA"/>
</dbReference>
<accession>A0AAD7D7B6</accession>
<evidence type="ECO:0000313" key="1">
    <source>
        <dbReference type="EMBL" id="KAJ7683085.1"/>
    </source>
</evidence>